<dbReference type="GO" id="GO:0005829">
    <property type="term" value="C:cytosol"/>
    <property type="evidence" value="ECO:0007669"/>
    <property type="project" value="TreeGrafter"/>
</dbReference>
<evidence type="ECO:0000313" key="2">
    <source>
        <dbReference type="EMBL" id="SSX31798.1"/>
    </source>
</evidence>
<protein>
    <submittedName>
        <fullName evidence="2">CSON004099 protein</fullName>
    </submittedName>
</protein>
<proteinExistence type="predicted"/>
<dbReference type="OMA" id="IYKFRIQ"/>
<accession>A0A336N0W2</accession>
<dbReference type="PANTHER" id="PTHR10094">
    <property type="entry name" value="STEROL CARRIER PROTEIN 2 SCP-2 FAMILY PROTEIN"/>
    <property type="match status" value="1"/>
</dbReference>
<sequence length="111" mass="12413">MVTYEELFAKIEAHINKADKTKERKVPYSYTFKLTKDGNVIKSYFIDLKNLTYKVGEHPADCTITLDHELMVKLGTGAMKAADALSQDLVSIEGKVELVMALETFIGQLNA</sequence>
<dbReference type="EMBL" id="UFQT01001784">
    <property type="protein sequence ID" value="SSX31798.1"/>
    <property type="molecule type" value="Genomic_DNA"/>
</dbReference>
<dbReference type="InterPro" id="IPR036527">
    <property type="entry name" value="SCP2_sterol-bd_dom_sf"/>
</dbReference>
<dbReference type="SUPFAM" id="SSF55718">
    <property type="entry name" value="SCP-like"/>
    <property type="match status" value="1"/>
</dbReference>
<dbReference type="VEuPathDB" id="VectorBase:CSON004099"/>
<dbReference type="Gene3D" id="3.30.1050.10">
    <property type="entry name" value="SCP2 sterol-binding domain"/>
    <property type="match status" value="1"/>
</dbReference>
<dbReference type="PANTHER" id="PTHR10094:SF32">
    <property type="entry name" value="EUCALYPTUS, ISOFORM B"/>
    <property type="match status" value="1"/>
</dbReference>
<organism evidence="2">
    <name type="scientific">Culicoides sonorensis</name>
    <name type="common">Biting midge</name>
    <dbReference type="NCBI Taxonomy" id="179676"/>
    <lineage>
        <taxon>Eukaryota</taxon>
        <taxon>Metazoa</taxon>
        <taxon>Ecdysozoa</taxon>
        <taxon>Arthropoda</taxon>
        <taxon>Hexapoda</taxon>
        <taxon>Insecta</taxon>
        <taxon>Pterygota</taxon>
        <taxon>Neoptera</taxon>
        <taxon>Endopterygota</taxon>
        <taxon>Diptera</taxon>
        <taxon>Nematocera</taxon>
        <taxon>Chironomoidea</taxon>
        <taxon>Ceratopogonidae</taxon>
        <taxon>Ceratopogoninae</taxon>
        <taxon>Culicoides</taxon>
        <taxon>Monoculicoides</taxon>
    </lineage>
</organism>
<feature type="domain" description="SCP2" evidence="1">
    <location>
        <begin position="10"/>
        <end position="105"/>
    </location>
</feature>
<dbReference type="Pfam" id="PF02036">
    <property type="entry name" value="SCP2"/>
    <property type="match status" value="1"/>
</dbReference>
<gene>
    <name evidence="2" type="primary">CSON004099</name>
</gene>
<dbReference type="AlphaFoldDB" id="A0A336N0W2"/>
<evidence type="ECO:0000259" key="1">
    <source>
        <dbReference type="Pfam" id="PF02036"/>
    </source>
</evidence>
<dbReference type="InterPro" id="IPR003033">
    <property type="entry name" value="SCP2_sterol-bd_dom"/>
</dbReference>
<reference evidence="2" key="1">
    <citation type="submission" date="2018-07" db="EMBL/GenBank/DDBJ databases">
        <authorList>
            <person name="Quirk P.G."/>
            <person name="Krulwich T.A."/>
        </authorList>
    </citation>
    <scope>NUCLEOTIDE SEQUENCE</scope>
</reference>
<name>A0A336N0W2_CULSO</name>